<proteinExistence type="inferred from homology"/>
<dbReference type="PATRIC" id="fig|1218567.3.peg.4520"/>
<dbReference type="InterPro" id="IPR000390">
    <property type="entry name" value="Small_drug/metabolite_transptr"/>
</dbReference>
<dbReference type="PANTHER" id="PTHR30561">
    <property type="entry name" value="SMR FAMILY PROTON-DEPENDENT DRUG EFFLUX TRANSPORTER SUGE"/>
    <property type="match status" value="1"/>
</dbReference>
<keyword evidence="3 6" id="KW-0812">Transmembrane</keyword>
<comment type="caution">
    <text evidence="8">The sequence shown here is derived from an EMBL/GenBank/DDBJ whole genome shotgun (WGS) entry which is preliminary data.</text>
</comment>
<evidence type="ECO:0000256" key="5">
    <source>
        <dbReference type="ARBA" id="ARBA00023136"/>
    </source>
</evidence>
<reference evidence="8 9" key="1">
    <citation type="submission" date="2013-01" db="EMBL/GenBank/DDBJ databases">
        <authorList>
            <person name="Harkins D.M."/>
            <person name="Durkin A.S."/>
            <person name="Brinkac L.M."/>
            <person name="Haft D.H."/>
            <person name="Selengut J.D."/>
            <person name="Sanka R."/>
            <person name="DePew J."/>
            <person name="Purushe J."/>
            <person name="Galloway R.L."/>
            <person name="Vinetz J.M."/>
            <person name="Sutton G.G."/>
            <person name="Nierman W.C."/>
            <person name="Fouts D.E."/>
        </authorList>
    </citation>
    <scope>NUCLEOTIDE SEQUENCE [LARGE SCALE GENOMIC DNA]</scope>
    <source>
        <strain evidence="8 9">Sponselee CDC</strain>
    </source>
</reference>
<dbReference type="Proteomes" id="UP000011873">
    <property type="component" value="Unassembled WGS sequence"/>
</dbReference>
<name>M6BT67_LEPBO</name>
<dbReference type="Pfam" id="PF00893">
    <property type="entry name" value="Multi_Drug_Res"/>
    <property type="match status" value="1"/>
</dbReference>
<evidence type="ECO:0000256" key="7">
    <source>
        <dbReference type="SAM" id="Phobius"/>
    </source>
</evidence>
<evidence type="ECO:0000256" key="2">
    <source>
        <dbReference type="ARBA" id="ARBA00022475"/>
    </source>
</evidence>
<evidence type="ECO:0000313" key="9">
    <source>
        <dbReference type="Proteomes" id="UP000011873"/>
    </source>
</evidence>
<feature type="transmembrane region" description="Helical" evidence="7">
    <location>
        <begin position="100"/>
        <end position="121"/>
    </location>
</feature>
<dbReference type="EMBL" id="ANMU01000193">
    <property type="protein sequence ID" value="EMJ77035.1"/>
    <property type="molecule type" value="Genomic_DNA"/>
</dbReference>
<feature type="transmembrane region" description="Helical" evidence="7">
    <location>
        <begin position="127"/>
        <end position="148"/>
    </location>
</feature>
<dbReference type="InterPro" id="IPR045324">
    <property type="entry name" value="Small_multidrug_res"/>
</dbReference>
<keyword evidence="4 7" id="KW-1133">Transmembrane helix</keyword>
<dbReference type="AlphaFoldDB" id="M6BT67"/>
<keyword evidence="5 7" id="KW-0472">Membrane</keyword>
<feature type="transmembrane region" description="Helical" evidence="7">
    <location>
        <begin position="59"/>
        <end position="88"/>
    </location>
</feature>
<sequence length="152" mass="16466">MEDLTLIFPTPSMDWFCKAEAGASMQIQVLIVFTVALAFNALANVLIKASSLNDVSEKTVGLGAILQVVFNPIFIGGLVSFGLALLGYRFVLGKGLKLSLAYPVFTSAGFIIVLIVSSIVFKERLTWPQWVGIFLILAGVWLCAANMFETKS</sequence>
<organism evidence="8 9">
    <name type="scientific">Leptospira borgpetersenii serovar Hardjo-bovis str. Sponselee</name>
    <dbReference type="NCBI Taxonomy" id="1303729"/>
    <lineage>
        <taxon>Bacteria</taxon>
        <taxon>Pseudomonadati</taxon>
        <taxon>Spirochaetota</taxon>
        <taxon>Spirochaetia</taxon>
        <taxon>Leptospirales</taxon>
        <taxon>Leptospiraceae</taxon>
        <taxon>Leptospira</taxon>
    </lineage>
</organism>
<comment type="similarity">
    <text evidence="6">Belongs to the drug/metabolite transporter (DMT) superfamily. Small multidrug resistance (SMR) (TC 2.A.7.1) family.</text>
</comment>
<dbReference type="GO" id="GO:0022857">
    <property type="term" value="F:transmembrane transporter activity"/>
    <property type="evidence" value="ECO:0007669"/>
    <property type="project" value="InterPro"/>
</dbReference>
<evidence type="ECO:0000256" key="3">
    <source>
        <dbReference type="ARBA" id="ARBA00022692"/>
    </source>
</evidence>
<evidence type="ECO:0000256" key="1">
    <source>
        <dbReference type="ARBA" id="ARBA00004651"/>
    </source>
</evidence>
<dbReference type="SUPFAM" id="SSF103481">
    <property type="entry name" value="Multidrug resistance efflux transporter EmrE"/>
    <property type="match status" value="1"/>
</dbReference>
<dbReference type="PANTHER" id="PTHR30561:SF9">
    <property type="entry name" value="4-AMINO-4-DEOXY-L-ARABINOSE-PHOSPHOUNDECAPRENOL FLIPPASE SUBUNIT ARNF-RELATED"/>
    <property type="match status" value="1"/>
</dbReference>
<dbReference type="InterPro" id="IPR037185">
    <property type="entry name" value="EmrE-like"/>
</dbReference>
<keyword evidence="2" id="KW-1003">Cell membrane</keyword>
<dbReference type="GO" id="GO:0005886">
    <property type="term" value="C:plasma membrane"/>
    <property type="evidence" value="ECO:0007669"/>
    <property type="project" value="UniProtKB-SubCell"/>
</dbReference>
<gene>
    <name evidence="8" type="ORF">LEP1GSC016_3373</name>
</gene>
<evidence type="ECO:0000256" key="4">
    <source>
        <dbReference type="ARBA" id="ARBA00022989"/>
    </source>
</evidence>
<evidence type="ECO:0008006" key="10">
    <source>
        <dbReference type="Google" id="ProtNLM"/>
    </source>
</evidence>
<protein>
    <recommendedName>
        <fullName evidence="10">Cation transporter</fullName>
    </recommendedName>
</protein>
<feature type="transmembrane region" description="Helical" evidence="7">
    <location>
        <begin position="27"/>
        <end position="47"/>
    </location>
</feature>
<evidence type="ECO:0000256" key="6">
    <source>
        <dbReference type="RuleBase" id="RU003942"/>
    </source>
</evidence>
<comment type="subcellular location">
    <subcellularLocation>
        <location evidence="1 6">Cell membrane</location>
        <topology evidence="1 6">Multi-pass membrane protein</topology>
    </subcellularLocation>
</comment>
<accession>M6BT67</accession>
<evidence type="ECO:0000313" key="8">
    <source>
        <dbReference type="EMBL" id="EMJ77035.1"/>
    </source>
</evidence>
<dbReference type="Gene3D" id="1.10.3730.20">
    <property type="match status" value="1"/>
</dbReference>